<dbReference type="AlphaFoldDB" id="A0A1I0VEK3"/>
<organism evidence="1 2">
    <name type="scientific">Poseidonocella pacifica</name>
    <dbReference type="NCBI Taxonomy" id="871651"/>
    <lineage>
        <taxon>Bacteria</taxon>
        <taxon>Pseudomonadati</taxon>
        <taxon>Pseudomonadota</taxon>
        <taxon>Alphaproteobacteria</taxon>
        <taxon>Rhodobacterales</taxon>
        <taxon>Roseobacteraceae</taxon>
        <taxon>Poseidonocella</taxon>
    </lineage>
</organism>
<dbReference type="STRING" id="871651.SAMN05421688_0565"/>
<gene>
    <name evidence="1" type="ORF">SAMN05421688_0565</name>
</gene>
<keyword evidence="2" id="KW-1185">Reference proteome</keyword>
<evidence type="ECO:0000313" key="1">
    <source>
        <dbReference type="EMBL" id="SFA74751.1"/>
    </source>
</evidence>
<accession>A0A1I0VEK3</accession>
<reference evidence="1 2" key="1">
    <citation type="submission" date="2016-10" db="EMBL/GenBank/DDBJ databases">
        <authorList>
            <person name="de Groot N.N."/>
        </authorList>
    </citation>
    <scope>NUCLEOTIDE SEQUENCE [LARGE SCALE GENOMIC DNA]</scope>
    <source>
        <strain evidence="1 2">DSM 29316</strain>
    </source>
</reference>
<proteinExistence type="predicted"/>
<evidence type="ECO:0000313" key="2">
    <source>
        <dbReference type="Proteomes" id="UP000198796"/>
    </source>
</evidence>
<protein>
    <submittedName>
        <fullName evidence="1">Uncharacterized protein</fullName>
    </submittedName>
</protein>
<dbReference type="Proteomes" id="UP000198796">
    <property type="component" value="Unassembled WGS sequence"/>
</dbReference>
<name>A0A1I0VEK3_9RHOB</name>
<sequence length="230" mass="26241">MIESLYRENAVSTDLACDTMVEFLAAKVIHSSYGARLDEFETALGPATVIHFEAAVRSGLLLGFMQAIGFGHIPLQEPEPTRESVSLRAALWLMRTKMAAKTPLGKRELWRRWYFCLSSGAEILQDRDGESLWVSDQQRDAFFDRALHGFRYASLWEKPTSAMQPLEWSAEQQGSAEAQYLAWVRSNAAWIRLREKRKLAPYVSDAAIQPGDRYLRYPFMKIAEICSGRR</sequence>
<dbReference type="EMBL" id="FOJU01000001">
    <property type="protein sequence ID" value="SFA74751.1"/>
    <property type="molecule type" value="Genomic_DNA"/>
</dbReference>